<accession>A0A855X2M0</accession>
<sequence>MEFENMTPQQKAAVALVAFGPEVSALVLKGMSETELEKITIEIANLRDVPADLEEKVIEEVHQIFMARQYISQGGVDFASDILEKAVGPIKAREIIHRLESSFKSTGFSLLKDIDPKQLSGFFQNEHPQTIALIMTQLPSQQAAAVLSELTPELQAEVALRIATMEKISPETLKELEGTLEQHFGAASGRDLSVSGGAKAIAEILNLIDTTAEKNILQSLEAEDADLAAEIKNMMFVFDDLILLDDRSIQRVLKEVETKDLSIALKAASEEVKNKIFSNVSERVAVMIREEMEFMGPTRLSDVEAAQGRIVEAVRRLEEEGQIIIAGRGGKEEIIV</sequence>
<evidence type="ECO:0000256" key="7">
    <source>
        <dbReference type="ARBA" id="ARBA00022779"/>
    </source>
</evidence>
<keyword evidence="7" id="KW-0283">Flagellar rotation</keyword>
<feature type="domain" description="Flagellar motor switch protein FliG C-terminal" evidence="10">
    <location>
        <begin position="219"/>
        <end position="325"/>
    </location>
</feature>
<dbReference type="InterPro" id="IPR032779">
    <property type="entry name" value="FliG_M"/>
</dbReference>
<dbReference type="GO" id="GO:0006935">
    <property type="term" value="P:chemotaxis"/>
    <property type="evidence" value="ECO:0007669"/>
    <property type="project" value="UniProtKB-KW"/>
</dbReference>
<keyword evidence="13" id="KW-0969">Cilium</keyword>
<evidence type="ECO:0000256" key="8">
    <source>
        <dbReference type="ARBA" id="ARBA00023136"/>
    </source>
</evidence>
<dbReference type="PIRSF" id="PIRSF003161">
    <property type="entry name" value="FliG"/>
    <property type="match status" value="1"/>
</dbReference>
<evidence type="ECO:0000256" key="1">
    <source>
        <dbReference type="ARBA" id="ARBA00004117"/>
    </source>
</evidence>
<dbReference type="GO" id="GO:0071973">
    <property type="term" value="P:bacterial-type flagellum-dependent cell motility"/>
    <property type="evidence" value="ECO:0007669"/>
    <property type="project" value="InterPro"/>
</dbReference>
<dbReference type="NCBIfam" id="TIGR00207">
    <property type="entry name" value="fliG"/>
    <property type="match status" value="1"/>
</dbReference>
<dbReference type="Pfam" id="PF14842">
    <property type="entry name" value="FliG_N"/>
    <property type="match status" value="1"/>
</dbReference>
<evidence type="ECO:0000256" key="9">
    <source>
        <dbReference type="ARBA" id="ARBA00023143"/>
    </source>
</evidence>
<feature type="domain" description="Flagellar motor switch protein FliG middle" evidence="11">
    <location>
        <begin position="116"/>
        <end position="188"/>
    </location>
</feature>
<evidence type="ECO:0000259" key="12">
    <source>
        <dbReference type="Pfam" id="PF14842"/>
    </source>
</evidence>
<name>A0A855X2M0_9BACT</name>
<dbReference type="GO" id="GO:0005886">
    <property type="term" value="C:plasma membrane"/>
    <property type="evidence" value="ECO:0007669"/>
    <property type="project" value="UniProtKB-SubCell"/>
</dbReference>
<evidence type="ECO:0000313" key="14">
    <source>
        <dbReference type="Proteomes" id="UP000250918"/>
    </source>
</evidence>
<gene>
    <name evidence="13" type="primary">fliG</name>
    <name evidence="13" type="ORF">C3F09_12680</name>
</gene>
<evidence type="ECO:0000256" key="2">
    <source>
        <dbReference type="ARBA" id="ARBA00004413"/>
    </source>
</evidence>
<evidence type="ECO:0000256" key="5">
    <source>
        <dbReference type="ARBA" id="ARBA00022475"/>
    </source>
</evidence>
<keyword evidence="9" id="KW-0975">Bacterial flagellum</keyword>
<dbReference type="AlphaFoldDB" id="A0A855X2M0"/>
<feature type="domain" description="Flagellar motor switch protein FliG N-terminal" evidence="12">
    <location>
        <begin position="5"/>
        <end position="108"/>
    </location>
</feature>
<keyword evidence="6" id="KW-0145">Chemotaxis</keyword>
<dbReference type="PANTHER" id="PTHR30534">
    <property type="entry name" value="FLAGELLAR MOTOR SWITCH PROTEIN FLIG"/>
    <property type="match status" value="1"/>
</dbReference>
<evidence type="ECO:0000256" key="6">
    <source>
        <dbReference type="ARBA" id="ARBA00022500"/>
    </source>
</evidence>
<comment type="subcellular location">
    <subcellularLocation>
        <location evidence="1">Bacterial flagellum basal body</location>
    </subcellularLocation>
    <subcellularLocation>
        <location evidence="2">Cell membrane</location>
        <topology evidence="2">Peripheral membrane protein</topology>
        <orientation evidence="2">Cytoplasmic side</orientation>
    </subcellularLocation>
</comment>
<keyword evidence="13" id="KW-0966">Cell projection</keyword>
<dbReference type="InterPro" id="IPR028263">
    <property type="entry name" value="FliG_N"/>
</dbReference>
<dbReference type="Pfam" id="PF01706">
    <property type="entry name" value="FliG_C"/>
    <property type="match status" value="1"/>
</dbReference>
<dbReference type="InterPro" id="IPR023087">
    <property type="entry name" value="Flg_Motor_Flig_C"/>
</dbReference>
<evidence type="ECO:0000259" key="10">
    <source>
        <dbReference type="Pfam" id="PF01706"/>
    </source>
</evidence>
<dbReference type="EMBL" id="PQAP01000227">
    <property type="protein sequence ID" value="PWB67864.1"/>
    <property type="molecule type" value="Genomic_DNA"/>
</dbReference>
<dbReference type="FunFam" id="1.10.220.30:FF:000001">
    <property type="entry name" value="Flagellar motor switch protein FliG"/>
    <property type="match status" value="1"/>
</dbReference>
<keyword evidence="13" id="KW-0282">Flagellum</keyword>
<dbReference type="GO" id="GO:0003774">
    <property type="term" value="F:cytoskeletal motor activity"/>
    <property type="evidence" value="ECO:0007669"/>
    <property type="project" value="InterPro"/>
</dbReference>
<proteinExistence type="inferred from homology"/>
<comment type="similarity">
    <text evidence="3">Belongs to the FliG family.</text>
</comment>
<dbReference type="PRINTS" id="PR00954">
    <property type="entry name" value="FLGMOTORFLIG"/>
</dbReference>
<dbReference type="PANTHER" id="PTHR30534:SF0">
    <property type="entry name" value="FLAGELLAR MOTOR SWITCH PROTEIN FLIG"/>
    <property type="match status" value="1"/>
</dbReference>
<evidence type="ECO:0000256" key="3">
    <source>
        <dbReference type="ARBA" id="ARBA00010299"/>
    </source>
</evidence>
<organism evidence="13 14">
    <name type="scientific">candidate division GN15 bacterium</name>
    <dbReference type="NCBI Taxonomy" id="2072418"/>
    <lineage>
        <taxon>Bacteria</taxon>
        <taxon>candidate division GN15</taxon>
    </lineage>
</organism>
<evidence type="ECO:0000259" key="11">
    <source>
        <dbReference type="Pfam" id="PF14841"/>
    </source>
</evidence>
<dbReference type="Gene3D" id="1.10.220.30">
    <property type="match status" value="3"/>
</dbReference>
<protein>
    <recommendedName>
        <fullName evidence="4">Flagellar motor switch protein FliG</fullName>
    </recommendedName>
</protein>
<dbReference type="SUPFAM" id="SSF48029">
    <property type="entry name" value="FliG"/>
    <property type="match status" value="2"/>
</dbReference>
<evidence type="ECO:0000313" key="13">
    <source>
        <dbReference type="EMBL" id="PWB67864.1"/>
    </source>
</evidence>
<dbReference type="InterPro" id="IPR000090">
    <property type="entry name" value="Flg_Motor_Flig"/>
</dbReference>
<reference evidence="13 14" key="1">
    <citation type="journal article" date="2018" name="ISME J.">
        <title>A methanotrophic archaeon couples anaerobic oxidation of methane to Fe(III) reduction.</title>
        <authorList>
            <person name="Cai C."/>
            <person name="Leu A.O."/>
            <person name="Xie G.J."/>
            <person name="Guo J."/>
            <person name="Feng Y."/>
            <person name="Zhao J.X."/>
            <person name="Tyson G.W."/>
            <person name="Yuan Z."/>
            <person name="Hu S."/>
        </authorList>
    </citation>
    <scope>NUCLEOTIDE SEQUENCE [LARGE SCALE GENOMIC DNA]</scope>
    <source>
        <strain evidence="13">FeB_12</strain>
    </source>
</reference>
<keyword evidence="8" id="KW-0472">Membrane</keyword>
<evidence type="ECO:0000256" key="4">
    <source>
        <dbReference type="ARBA" id="ARBA00021870"/>
    </source>
</evidence>
<dbReference type="Pfam" id="PF14841">
    <property type="entry name" value="FliG_M"/>
    <property type="match status" value="1"/>
</dbReference>
<dbReference type="InterPro" id="IPR011002">
    <property type="entry name" value="FliG_a-hlx"/>
</dbReference>
<dbReference type="Proteomes" id="UP000250918">
    <property type="component" value="Unassembled WGS sequence"/>
</dbReference>
<dbReference type="GO" id="GO:0009425">
    <property type="term" value="C:bacterial-type flagellum basal body"/>
    <property type="evidence" value="ECO:0007669"/>
    <property type="project" value="UniProtKB-SubCell"/>
</dbReference>
<keyword evidence="5" id="KW-1003">Cell membrane</keyword>
<comment type="caution">
    <text evidence="13">The sequence shown here is derived from an EMBL/GenBank/DDBJ whole genome shotgun (WGS) entry which is preliminary data.</text>
</comment>